<dbReference type="GO" id="GO:0016747">
    <property type="term" value="F:acyltransferase activity, transferring groups other than amino-acyl groups"/>
    <property type="evidence" value="ECO:0007669"/>
    <property type="project" value="InterPro"/>
</dbReference>
<dbReference type="Gene3D" id="3.40.630.30">
    <property type="match status" value="1"/>
</dbReference>
<sequence>MDGHLVTLRPPTEADFELISEWMRPGRTAALAGGGSELASADLIRRRAEISGESILMVHTKAAVGRPIGFIRWQTRKYAGHYEIGGAVGDAGFWDSGCGAEATSLVLEHLFHARNAHRVQFVVGLYNRRTVKMLLNSGIVVEGLLRDYFFLDGEYHDAVVASVLRDEFYRLDAWGPIPDAIPREEKEEAVAAFREAMRERWSGEMFKKLVERER</sequence>
<name>A0A9X3NRX3_9ACTN</name>
<dbReference type="Proteomes" id="UP001140076">
    <property type="component" value="Unassembled WGS sequence"/>
</dbReference>
<protein>
    <submittedName>
        <fullName evidence="2">GNAT family N-acetyltransferase</fullName>
    </submittedName>
</protein>
<dbReference type="SUPFAM" id="SSF55729">
    <property type="entry name" value="Acyl-CoA N-acyltransferases (Nat)"/>
    <property type="match status" value="1"/>
</dbReference>
<evidence type="ECO:0000313" key="3">
    <source>
        <dbReference type="Proteomes" id="UP001140076"/>
    </source>
</evidence>
<reference evidence="2" key="1">
    <citation type="submission" date="2021-10" db="EMBL/GenBank/DDBJ databases">
        <title>Streptomonospora sp. nov., isolated from mangrove soil.</title>
        <authorList>
            <person name="Chen X."/>
            <person name="Ge X."/>
            <person name="Liu W."/>
        </authorList>
    </citation>
    <scope>NUCLEOTIDE SEQUENCE</scope>
    <source>
        <strain evidence="2">S1-112</strain>
    </source>
</reference>
<organism evidence="2 3">
    <name type="scientific">Streptomonospora mangrovi</name>
    <dbReference type="NCBI Taxonomy" id="2883123"/>
    <lineage>
        <taxon>Bacteria</taxon>
        <taxon>Bacillati</taxon>
        <taxon>Actinomycetota</taxon>
        <taxon>Actinomycetes</taxon>
        <taxon>Streptosporangiales</taxon>
        <taxon>Nocardiopsidaceae</taxon>
        <taxon>Streptomonospora</taxon>
    </lineage>
</organism>
<dbReference type="Pfam" id="PF13302">
    <property type="entry name" value="Acetyltransf_3"/>
    <property type="match status" value="1"/>
</dbReference>
<dbReference type="EMBL" id="JAJAQC010000025">
    <property type="protein sequence ID" value="MDA0565655.1"/>
    <property type="molecule type" value="Genomic_DNA"/>
</dbReference>
<accession>A0A9X3NRX3</accession>
<dbReference type="InterPro" id="IPR000182">
    <property type="entry name" value="GNAT_dom"/>
</dbReference>
<dbReference type="InterPro" id="IPR016181">
    <property type="entry name" value="Acyl_CoA_acyltransferase"/>
</dbReference>
<evidence type="ECO:0000259" key="1">
    <source>
        <dbReference type="Pfam" id="PF13302"/>
    </source>
</evidence>
<dbReference type="PANTHER" id="PTHR43415:SF3">
    <property type="entry name" value="GNAT-FAMILY ACETYLTRANSFERASE"/>
    <property type="match status" value="1"/>
</dbReference>
<dbReference type="RefSeq" id="WP_270072931.1">
    <property type="nucleotide sequence ID" value="NZ_JAJAQC010000025.1"/>
</dbReference>
<comment type="caution">
    <text evidence="2">The sequence shown here is derived from an EMBL/GenBank/DDBJ whole genome shotgun (WGS) entry which is preliminary data.</text>
</comment>
<feature type="domain" description="N-acetyltransferase" evidence="1">
    <location>
        <begin position="6"/>
        <end position="138"/>
    </location>
</feature>
<evidence type="ECO:0000313" key="2">
    <source>
        <dbReference type="EMBL" id="MDA0565655.1"/>
    </source>
</evidence>
<dbReference type="PANTHER" id="PTHR43415">
    <property type="entry name" value="SPERMIDINE N(1)-ACETYLTRANSFERASE"/>
    <property type="match status" value="1"/>
</dbReference>
<keyword evidence="3" id="KW-1185">Reference proteome</keyword>
<dbReference type="AlphaFoldDB" id="A0A9X3NRX3"/>
<gene>
    <name evidence="2" type="ORF">LG943_15210</name>
</gene>
<proteinExistence type="predicted"/>